<keyword evidence="5" id="KW-1133">Transmembrane helix</keyword>
<evidence type="ECO:0000259" key="6">
    <source>
        <dbReference type="PROSITE" id="PS50109"/>
    </source>
</evidence>
<dbReference type="PANTHER" id="PTHR43065">
    <property type="entry name" value="SENSOR HISTIDINE KINASE"/>
    <property type="match status" value="1"/>
</dbReference>
<name>A0ABS8AES8_9BACT</name>
<keyword evidence="8" id="KW-1185">Reference proteome</keyword>
<dbReference type="InterPro" id="IPR003594">
    <property type="entry name" value="HATPase_dom"/>
</dbReference>
<dbReference type="InterPro" id="IPR003661">
    <property type="entry name" value="HisK_dim/P_dom"/>
</dbReference>
<protein>
    <recommendedName>
        <fullName evidence="2">histidine kinase</fullName>
        <ecNumber evidence="2">2.7.13.3</ecNumber>
    </recommendedName>
</protein>
<feature type="repeat" description="TPR" evidence="4">
    <location>
        <begin position="169"/>
        <end position="202"/>
    </location>
</feature>
<keyword evidence="5" id="KW-0472">Membrane</keyword>
<proteinExistence type="predicted"/>
<dbReference type="SUPFAM" id="SSF48452">
    <property type="entry name" value="TPR-like"/>
    <property type="match status" value="2"/>
</dbReference>
<dbReference type="PANTHER" id="PTHR43065:SF42">
    <property type="entry name" value="TWO-COMPONENT SENSOR PPRA"/>
    <property type="match status" value="1"/>
</dbReference>
<dbReference type="Gene3D" id="1.10.287.130">
    <property type="match status" value="1"/>
</dbReference>
<feature type="transmembrane region" description="Helical" evidence="5">
    <location>
        <begin position="456"/>
        <end position="476"/>
    </location>
</feature>
<dbReference type="InterPro" id="IPR019734">
    <property type="entry name" value="TPR_rpt"/>
</dbReference>
<dbReference type="SMART" id="SM00388">
    <property type="entry name" value="HisKA"/>
    <property type="match status" value="1"/>
</dbReference>
<dbReference type="InterPro" id="IPR036097">
    <property type="entry name" value="HisK_dim/P_sf"/>
</dbReference>
<evidence type="ECO:0000256" key="5">
    <source>
        <dbReference type="SAM" id="Phobius"/>
    </source>
</evidence>
<keyword evidence="3" id="KW-0597">Phosphoprotein</keyword>
<dbReference type="InterPro" id="IPR005467">
    <property type="entry name" value="His_kinase_dom"/>
</dbReference>
<dbReference type="SUPFAM" id="SSF55874">
    <property type="entry name" value="ATPase domain of HSP90 chaperone/DNA topoisomerase II/histidine kinase"/>
    <property type="match status" value="1"/>
</dbReference>
<dbReference type="CDD" id="cd00082">
    <property type="entry name" value="HisKA"/>
    <property type="match status" value="1"/>
</dbReference>
<dbReference type="EC" id="2.7.13.3" evidence="2"/>
<dbReference type="InterPro" id="IPR011990">
    <property type="entry name" value="TPR-like_helical_dom_sf"/>
</dbReference>
<feature type="domain" description="Histidine kinase" evidence="6">
    <location>
        <begin position="510"/>
        <end position="746"/>
    </location>
</feature>
<evidence type="ECO:0000256" key="3">
    <source>
        <dbReference type="ARBA" id="ARBA00022553"/>
    </source>
</evidence>
<evidence type="ECO:0000256" key="2">
    <source>
        <dbReference type="ARBA" id="ARBA00012438"/>
    </source>
</evidence>
<evidence type="ECO:0000313" key="8">
    <source>
        <dbReference type="Proteomes" id="UP001165297"/>
    </source>
</evidence>
<dbReference type="Pfam" id="PF02518">
    <property type="entry name" value="HATPase_c"/>
    <property type="match status" value="1"/>
</dbReference>
<dbReference type="EMBL" id="JAJADQ010000007">
    <property type="protein sequence ID" value="MCB2378781.1"/>
    <property type="molecule type" value="Genomic_DNA"/>
</dbReference>
<comment type="catalytic activity">
    <reaction evidence="1">
        <text>ATP + protein L-histidine = ADP + protein N-phospho-L-histidine.</text>
        <dbReference type="EC" id="2.7.13.3"/>
    </reaction>
</comment>
<dbReference type="Pfam" id="PF00512">
    <property type="entry name" value="HisKA"/>
    <property type="match status" value="1"/>
</dbReference>
<dbReference type="PROSITE" id="PS50109">
    <property type="entry name" value="HIS_KIN"/>
    <property type="match status" value="1"/>
</dbReference>
<evidence type="ECO:0000256" key="4">
    <source>
        <dbReference type="PROSITE-ProRule" id="PRU00339"/>
    </source>
</evidence>
<dbReference type="RefSeq" id="WP_226186905.1">
    <property type="nucleotide sequence ID" value="NZ_JAJADQ010000007.1"/>
</dbReference>
<dbReference type="InterPro" id="IPR036890">
    <property type="entry name" value="HATPase_C_sf"/>
</dbReference>
<dbReference type="SMART" id="SM00387">
    <property type="entry name" value="HATPase_c"/>
    <property type="match status" value="1"/>
</dbReference>
<dbReference type="PRINTS" id="PR00344">
    <property type="entry name" value="BCTRLSENSOR"/>
</dbReference>
<sequence length="746" mass="84234">MPLVVARVLLVLLVLLGLPGRAQHRYWDADYDSLRLVLNRQQTDTTRLRTLVHLLDLTRLDEARERRYALGFLDELLVLNQRVQAFEQAPYRVLRQGAGFWEQGNHNEQALEAVKKAIYLFDQVGRPVPRLLVEVAPLYNRLNQIEERYAFYRDKLAYYRIKGSKENIAACYLSIGGYYRRKGAYNQAISNFLRAAELFRHFDQHYYITELKVAGANYAEWGNSTKALHYLRQSVSLANRYALRGGYGVDAYTLRSISRLYLVQQDTAAARRYATLSLAVRGRASMNEQEDRAYGLVQSGLVLLAMKKGARALPILQEAQRLADSLHLTLMGRRQGEFELTAAWARYYTILGDDGRAEQLWQQAYQEARASKLSVLRKNYLHELSSFYDARNKPGQAQQYSRAYMALADSMSEAQGAYHLAQYEGERMENAQSEQIANLRQAQAVQAVHLHRRNQLLLGALLTIVVVSGLGGLVYWQLRRNKRTLRQLRQTQNQLIASEKWAFVGELSAGIAHELQNPLSFMKKFAEVSSAMLEDMPRQSASSDRLEQEIVAGLKQNLQEISQHGVRASSIIKDMLDHSRAGTGQRAPTNVNSLVEEYLRLAYQGLQSQDKSFRAELVTVLDPALPLVSLVPQDMGRVLLNLFTNAFHAVRQRQRQTDAPYQPTVSIHTRSLPDGTVEIRVGDNGTGMPESVRARVFEPFFTTKSVGEGTGLGLSLSVDIIKAHGGTLQLETQQGQGTEFIVGLPA</sequence>
<keyword evidence="5" id="KW-0812">Transmembrane</keyword>
<keyword evidence="4" id="KW-0802">TPR repeat</keyword>
<dbReference type="SMART" id="SM00028">
    <property type="entry name" value="TPR"/>
    <property type="match status" value="3"/>
</dbReference>
<reference evidence="7" key="1">
    <citation type="submission" date="2021-10" db="EMBL/GenBank/DDBJ databases">
        <authorList>
            <person name="Dean J.D."/>
            <person name="Kim M.K."/>
            <person name="Newey C.N."/>
            <person name="Stoker T.S."/>
            <person name="Thompson D.W."/>
            <person name="Grose J.H."/>
        </authorList>
    </citation>
    <scope>NUCLEOTIDE SEQUENCE</scope>
    <source>
        <strain evidence="7">BT635</strain>
    </source>
</reference>
<dbReference type="Gene3D" id="1.25.40.10">
    <property type="entry name" value="Tetratricopeptide repeat domain"/>
    <property type="match status" value="2"/>
</dbReference>
<organism evidence="7 8">
    <name type="scientific">Hymenobacter nitidus</name>
    <dbReference type="NCBI Taxonomy" id="2880929"/>
    <lineage>
        <taxon>Bacteria</taxon>
        <taxon>Pseudomonadati</taxon>
        <taxon>Bacteroidota</taxon>
        <taxon>Cytophagia</taxon>
        <taxon>Cytophagales</taxon>
        <taxon>Hymenobacteraceae</taxon>
        <taxon>Hymenobacter</taxon>
    </lineage>
</organism>
<comment type="caution">
    <text evidence="7">The sequence shown here is derived from an EMBL/GenBank/DDBJ whole genome shotgun (WGS) entry which is preliminary data.</text>
</comment>
<gene>
    <name evidence="7" type="ORF">LGH70_14360</name>
</gene>
<evidence type="ECO:0000313" key="7">
    <source>
        <dbReference type="EMBL" id="MCB2378781.1"/>
    </source>
</evidence>
<dbReference type="Gene3D" id="3.30.565.10">
    <property type="entry name" value="Histidine kinase-like ATPase, C-terminal domain"/>
    <property type="match status" value="1"/>
</dbReference>
<dbReference type="Proteomes" id="UP001165297">
    <property type="component" value="Unassembled WGS sequence"/>
</dbReference>
<accession>A0ABS8AES8</accession>
<dbReference type="PROSITE" id="PS50005">
    <property type="entry name" value="TPR"/>
    <property type="match status" value="1"/>
</dbReference>
<dbReference type="SUPFAM" id="SSF47384">
    <property type="entry name" value="Homodimeric domain of signal transducing histidine kinase"/>
    <property type="match status" value="1"/>
</dbReference>
<evidence type="ECO:0000256" key="1">
    <source>
        <dbReference type="ARBA" id="ARBA00000085"/>
    </source>
</evidence>
<dbReference type="InterPro" id="IPR004358">
    <property type="entry name" value="Sig_transdc_His_kin-like_C"/>
</dbReference>